<protein>
    <submittedName>
        <fullName evidence="1">DUF3830 family protein</fullName>
    </submittedName>
</protein>
<dbReference type="EMBL" id="RHHR01000043">
    <property type="protein sequence ID" value="RNB68597.1"/>
    <property type="molecule type" value="Genomic_DNA"/>
</dbReference>
<dbReference type="InterPro" id="IPR024532">
    <property type="entry name" value="DUF3830"/>
</dbReference>
<evidence type="ECO:0000313" key="1">
    <source>
        <dbReference type="EMBL" id="RNB68597.1"/>
    </source>
</evidence>
<evidence type="ECO:0000313" key="2">
    <source>
        <dbReference type="Proteomes" id="UP000282028"/>
    </source>
</evidence>
<reference evidence="1 2" key="1">
    <citation type="submission" date="2018-10" db="EMBL/GenBank/DDBJ databases">
        <title>Phylogenomics of Brevibacillus.</title>
        <authorList>
            <person name="Dunlap C."/>
        </authorList>
    </citation>
    <scope>NUCLEOTIDE SEQUENCE [LARGE SCALE GENOMIC DNA]</scope>
    <source>
        <strain evidence="1 2">JCM 12215</strain>
    </source>
</reference>
<keyword evidence="2" id="KW-1185">Reference proteome</keyword>
<comment type="caution">
    <text evidence="1">The sequence shown here is derived from an EMBL/GenBank/DDBJ whole genome shotgun (WGS) entry which is preliminary data.</text>
</comment>
<dbReference type="Gene3D" id="2.40.100.20">
    <property type="match status" value="1"/>
</dbReference>
<gene>
    <name evidence="1" type="ORF">EDM52_20010</name>
</gene>
<dbReference type="Proteomes" id="UP000282028">
    <property type="component" value="Unassembled WGS sequence"/>
</dbReference>
<name>A0A3M8BZR2_9BACL</name>
<proteinExistence type="predicted"/>
<dbReference type="AlphaFoldDB" id="A0A3M8BZR2"/>
<accession>A0A3M8BZR2</accession>
<organism evidence="1 2">
    <name type="scientific">Brevibacillus invocatus</name>
    <dbReference type="NCBI Taxonomy" id="173959"/>
    <lineage>
        <taxon>Bacteria</taxon>
        <taxon>Bacillati</taxon>
        <taxon>Bacillota</taxon>
        <taxon>Bacilli</taxon>
        <taxon>Bacillales</taxon>
        <taxon>Paenibacillaceae</taxon>
        <taxon>Brevibacillus</taxon>
    </lineage>
</organism>
<dbReference type="Pfam" id="PF12903">
    <property type="entry name" value="DUF3830"/>
    <property type="match status" value="1"/>
</dbReference>
<sequence length="164" mass="18645">MEGRENMSNQIKLSFPEHQIEIWADLLTDKAPITCKAIWEILSEPLQISCKHAMYTGKELSIQLPQERCATTPLHEIVPENQTCFPAVGDLLFTYMPPFAWNGIPAPIYDLGCFYGQDCRTFFPMGWVPGNRFAVIRQEDLEAFAFMGAKAIQEGQQTIMIQRA</sequence>
<dbReference type="OrthoDB" id="8479268at2"/>